<gene>
    <name evidence="1" type="ORF">F7Q99_27575</name>
    <name evidence="2" type="ORF">F7Q99_31115</name>
</gene>
<sequence>MEATTATAEQDVPAGLRAQADLPGLLFTLVWDFDDSADAALVDCCAGSFSGVRLACGVPRVLFLGWSSAGVCGWNVTWAGPVLWGRCPDVIWNGSAII</sequence>
<evidence type="ECO:0000313" key="2">
    <source>
        <dbReference type="EMBL" id="MQS16524.1"/>
    </source>
</evidence>
<name>A0A6N7L319_9ACTN</name>
<protein>
    <submittedName>
        <fullName evidence="2">Uncharacterized protein</fullName>
    </submittedName>
</protein>
<evidence type="ECO:0000313" key="1">
    <source>
        <dbReference type="EMBL" id="MQS15913.1"/>
    </source>
</evidence>
<comment type="caution">
    <text evidence="2">The sequence shown here is derived from an EMBL/GenBank/DDBJ whole genome shotgun (WGS) entry which is preliminary data.</text>
</comment>
<dbReference type="EMBL" id="WBOF01000002">
    <property type="protein sequence ID" value="MQS16524.1"/>
    <property type="molecule type" value="Genomic_DNA"/>
</dbReference>
<accession>A0A6N7L319</accession>
<dbReference type="RefSeq" id="WP_153466684.1">
    <property type="nucleotide sequence ID" value="NZ_WBOF01000002.1"/>
</dbReference>
<keyword evidence="3" id="KW-1185">Reference proteome</keyword>
<evidence type="ECO:0000313" key="3">
    <source>
        <dbReference type="Proteomes" id="UP000450000"/>
    </source>
</evidence>
<proteinExistence type="predicted"/>
<reference evidence="2 3" key="1">
    <citation type="submission" date="2019-09" db="EMBL/GenBank/DDBJ databases">
        <title>Genome Sequences of Streptomyces kaniharaensis ATCC 21070.</title>
        <authorList>
            <person name="Zhu W."/>
            <person name="De Crecy-Lagard V."/>
            <person name="Richards N.G."/>
        </authorList>
    </citation>
    <scope>NUCLEOTIDE SEQUENCE [LARGE SCALE GENOMIC DNA]</scope>
    <source>
        <strain evidence="2 3">SF-557</strain>
    </source>
</reference>
<dbReference type="AlphaFoldDB" id="A0A6N7L319"/>
<dbReference type="OrthoDB" id="193997at2"/>
<dbReference type="Proteomes" id="UP000450000">
    <property type="component" value="Unassembled WGS sequence"/>
</dbReference>
<dbReference type="EMBL" id="WBOF01000002">
    <property type="protein sequence ID" value="MQS15913.1"/>
    <property type="molecule type" value="Genomic_DNA"/>
</dbReference>
<organism evidence="2 3">
    <name type="scientific">Streptomyces kaniharaensis</name>
    <dbReference type="NCBI Taxonomy" id="212423"/>
    <lineage>
        <taxon>Bacteria</taxon>
        <taxon>Bacillati</taxon>
        <taxon>Actinomycetota</taxon>
        <taxon>Actinomycetes</taxon>
        <taxon>Kitasatosporales</taxon>
        <taxon>Streptomycetaceae</taxon>
        <taxon>Streptomyces</taxon>
    </lineage>
</organism>